<evidence type="ECO:0000313" key="3">
    <source>
        <dbReference type="Proteomes" id="UP001139035"/>
    </source>
</evidence>
<gene>
    <name evidence="2" type="ORF">LZD57_10630</name>
</gene>
<keyword evidence="2" id="KW-0378">Hydrolase</keyword>
<dbReference type="SUPFAM" id="SSF103084">
    <property type="entry name" value="Holliday junction resolvase RusA"/>
    <property type="match status" value="1"/>
</dbReference>
<dbReference type="InterPro" id="IPR036614">
    <property type="entry name" value="RusA-like_sf"/>
</dbReference>
<organism evidence="2 3">
    <name type="scientific">Jiella avicenniae</name>
    <dbReference type="NCBI Taxonomy" id="2907202"/>
    <lineage>
        <taxon>Bacteria</taxon>
        <taxon>Pseudomonadati</taxon>
        <taxon>Pseudomonadota</taxon>
        <taxon>Alphaproteobacteria</taxon>
        <taxon>Hyphomicrobiales</taxon>
        <taxon>Aurantimonadaceae</taxon>
        <taxon>Jiella</taxon>
    </lineage>
</organism>
<dbReference type="InterPro" id="IPR008822">
    <property type="entry name" value="Endonuclease_RusA-like"/>
</dbReference>
<dbReference type="AlphaFoldDB" id="A0A9X1P2A0"/>
<accession>A0A9X1P2A0</accession>
<dbReference type="Gene3D" id="3.30.1330.70">
    <property type="entry name" value="Holliday junction resolvase RusA"/>
    <property type="match status" value="1"/>
</dbReference>
<reference evidence="2" key="1">
    <citation type="submission" date="2022-01" db="EMBL/GenBank/DDBJ databases">
        <title>Jiella avicenniae sp. nov., a novel endophytic bacterium isolated from bark of Avicennia marina.</title>
        <authorList>
            <person name="Tuo L."/>
        </authorList>
    </citation>
    <scope>NUCLEOTIDE SEQUENCE</scope>
    <source>
        <strain evidence="2">CBK1P-4</strain>
    </source>
</reference>
<dbReference type="EMBL" id="JAJUWU010000009">
    <property type="protein sequence ID" value="MCE7028444.1"/>
    <property type="molecule type" value="Genomic_DNA"/>
</dbReference>
<keyword evidence="3" id="KW-1185">Reference proteome</keyword>
<feature type="region of interest" description="Disordered" evidence="1">
    <location>
        <begin position="1"/>
        <end position="22"/>
    </location>
</feature>
<sequence length="178" mass="19126">MTAALAKTGARRRGIGEPGEGAADAVAPSLPVSFTIPTPPSANHLFRNVKGVGRVKAKHYEDFQRMAVAAVRRQKVPSFDGRVILVFGIERMDDRSDIDNRLKGAIDALVVAGIIQDDRFVTALWAAWLPPANGLTHVIIAPATEPLRVEFRPATSGACGSWFLAPSNEGDHDGHQPQ</sequence>
<dbReference type="GO" id="GO:0006310">
    <property type="term" value="P:DNA recombination"/>
    <property type="evidence" value="ECO:0007669"/>
    <property type="project" value="InterPro"/>
</dbReference>
<dbReference type="Pfam" id="PF05866">
    <property type="entry name" value="RusA"/>
    <property type="match status" value="1"/>
</dbReference>
<dbReference type="GO" id="GO:0016787">
    <property type="term" value="F:hydrolase activity"/>
    <property type="evidence" value="ECO:0007669"/>
    <property type="project" value="UniProtKB-KW"/>
</dbReference>
<dbReference type="EC" id="3.1.22.4" evidence="2"/>
<protein>
    <submittedName>
        <fullName evidence="2">RusA family crossover junction endodeoxyribonuclease</fullName>
        <ecNumber evidence="2">3.1.22.4</ecNumber>
    </submittedName>
</protein>
<evidence type="ECO:0000256" key="1">
    <source>
        <dbReference type="SAM" id="MobiDB-lite"/>
    </source>
</evidence>
<dbReference type="Proteomes" id="UP001139035">
    <property type="component" value="Unassembled WGS sequence"/>
</dbReference>
<proteinExistence type="predicted"/>
<dbReference type="RefSeq" id="WP_233719602.1">
    <property type="nucleotide sequence ID" value="NZ_JAJUWU010000009.1"/>
</dbReference>
<comment type="caution">
    <text evidence="2">The sequence shown here is derived from an EMBL/GenBank/DDBJ whole genome shotgun (WGS) entry which is preliminary data.</text>
</comment>
<dbReference type="GO" id="GO:0000287">
    <property type="term" value="F:magnesium ion binding"/>
    <property type="evidence" value="ECO:0007669"/>
    <property type="project" value="InterPro"/>
</dbReference>
<dbReference type="GO" id="GO:0006281">
    <property type="term" value="P:DNA repair"/>
    <property type="evidence" value="ECO:0007669"/>
    <property type="project" value="InterPro"/>
</dbReference>
<evidence type="ECO:0000313" key="2">
    <source>
        <dbReference type="EMBL" id="MCE7028444.1"/>
    </source>
</evidence>
<name>A0A9X1P2A0_9HYPH</name>